<evidence type="ECO:0000313" key="2">
    <source>
        <dbReference type="EMBL" id="AFP63525.1"/>
    </source>
</evidence>
<dbReference type="AlphaFoldDB" id="T1PJF2"/>
<evidence type="ECO:0000256" key="1">
    <source>
        <dbReference type="SAM" id="MobiDB-lite"/>
    </source>
</evidence>
<protein>
    <submittedName>
        <fullName evidence="2">Uncharacterized protein</fullName>
    </submittedName>
</protein>
<dbReference type="EMBL" id="KA648896">
    <property type="protein sequence ID" value="AFP63525.1"/>
    <property type="molecule type" value="mRNA"/>
</dbReference>
<proteinExistence type="evidence at transcript level"/>
<dbReference type="VEuPathDB" id="VectorBase:MDOA014747"/>
<reference evidence="2" key="1">
    <citation type="submission" date="2012-08" db="EMBL/GenBank/DDBJ databases">
        <title>Transcriptome of adult Musca domestica launches a platform for comparative house fly gene expression and characterization of differential gene expression among resistant and susceptible house flies.</title>
        <authorList>
            <person name="Liu N."/>
            <person name="Zhang L."/>
            <person name="Li M."/>
            <person name="Reid W."/>
        </authorList>
    </citation>
    <scope>NUCLEOTIDE SEQUENCE</scope>
    <source>
        <strain evidence="2">ALHF</strain>
        <tissue evidence="2">Whole body</tissue>
    </source>
</reference>
<name>T1PJF2_MUSDO</name>
<sequence>MFFHRFATISQLLATTKLDWLRASSTITDEDAAQEIRGNAVHIARQLQRPKRLDDEDEEDSGNGSKTNDWDDDDVRNHMTRRSTVFKLHENRNKNQYDYSDLPRNFERRFLGEDDISVKHISMSRKSLMLLNETRFVAKRRLTRQTHRNTVMNRNHMQGFDNDAFESSN</sequence>
<dbReference type="VEuPathDB" id="VectorBase:MDOMA2_005214"/>
<accession>T1PJF2</accession>
<organism evidence="2">
    <name type="scientific">Musca domestica</name>
    <name type="common">House fly</name>
    <dbReference type="NCBI Taxonomy" id="7370"/>
    <lineage>
        <taxon>Eukaryota</taxon>
        <taxon>Metazoa</taxon>
        <taxon>Ecdysozoa</taxon>
        <taxon>Arthropoda</taxon>
        <taxon>Hexapoda</taxon>
        <taxon>Insecta</taxon>
        <taxon>Pterygota</taxon>
        <taxon>Neoptera</taxon>
        <taxon>Endopterygota</taxon>
        <taxon>Diptera</taxon>
        <taxon>Brachycera</taxon>
        <taxon>Muscomorpha</taxon>
        <taxon>Muscoidea</taxon>
        <taxon>Muscidae</taxon>
        <taxon>Musca</taxon>
    </lineage>
</organism>
<feature type="region of interest" description="Disordered" evidence="1">
    <location>
        <begin position="47"/>
        <end position="75"/>
    </location>
</feature>